<feature type="transmembrane region" description="Helical" evidence="1">
    <location>
        <begin position="6"/>
        <end position="26"/>
    </location>
</feature>
<organism evidence="2 3">
    <name type="scientific">Natronorubrum bangense</name>
    <dbReference type="NCBI Taxonomy" id="61858"/>
    <lineage>
        <taxon>Archaea</taxon>
        <taxon>Methanobacteriati</taxon>
        <taxon>Methanobacteriota</taxon>
        <taxon>Stenosarchaea group</taxon>
        <taxon>Halobacteria</taxon>
        <taxon>Halobacteriales</taxon>
        <taxon>Natrialbaceae</taxon>
        <taxon>Natronorubrum</taxon>
    </lineage>
</organism>
<evidence type="ECO:0000256" key="1">
    <source>
        <dbReference type="SAM" id="Phobius"/>
    </source>
</evidence>
<evidence type="ECO:0000313" key="2">
    <source>
        <dbReference type="EMBL" id="QCC56429.1"/>
    </source>
</evidence>
<evidence type="ECO:0000313" key="3">
    <source>
        <dbReference type="Proteomes" id="UP000296822"/>
    </source>
</evidence>
<dbReference type="AlphaFoldDB" id="A0A4D6HQY9"/>
<protein>
    <submittedName>
        <fullName evidence="2">Uncharacterized protein</fullName>
    </submittedName>
</protein>
<sequence>MNRTYIAVAGIALLGLILMLNPFYFYPDGGGDFEVTYHVEEIENESVAEVALLQSEQVLHCPGERPCALERQILETGSVEYDGFIDDYEEARDDPLTSEDPRLYPIVRIEGEMYLPESEYENNRTILTLSNISSMDAVEHASVDAEDRSKEVREAVETGSVTVYGERVEEFEQNLIIEHDEDYYWQTRYRSQGGHWTAGGNLSGVRVVLFTLGGGLLAYAGWCVRKVTN</sequence>
<dbReference type="EMBL" id="CP031306">
    <property type="protein sequence ID" value="QCC56429.1"/>
    <property type="molecule type" value="Genomic_DNA"/>
</dbReference>
<reference evidence="2 3" key="1">
    <citation type="journal article" date="2019" name="Nat. Commun.">
        <title>A new type of DNA phosphorothioation-based antiviral system in archaea.</title>
        <authorList>
            <person name="Xiong L."/>
            <person name="Liu S."/>
            <person name="Chen S."/>
            <person name="Xiao Y."/>
            <person name="Zhu B."/>
            <person name="Gao Y."/>
            <person name="Zhang Y."/>
            <person name="Chen B."/>
            <person name="Luo J."/>
            <person name="Deng Z."/>
            <person name="Chen X."/>
            <person name="Wang L."/>
            <person name="Chen S."/>
        </authorList>
    </citation>
    <scope>NUCLEOTIDE SEQUENCE [LARGE SCALE GENOMIC DNA]</scope>
    <source>
        <strain evidence="2 3">JCM 10635</strain>
        <plasmid evidence="2 3">unnamed1</plasmid>
    </source>
</reference>
<name>A0A4D6HQY9_9EURY</name>
<dbReference type="InterPro" id="IPR058440">
    <property type="entry name" value="DUF8127"/>
</dbReference>
<keyword evidence="1" id="KW-0472">Membrane</keyword>
<accession>A0A4D6HQY9</accession>
<keyword evidence="1" id="KW-1133">Transmembrane helix</keyword>
<geneLocation type="plasmid" evidence="2">
    <name>unnamed1</name>
</geneLocation>
<dbReference type="GeneID" id="39853180"/>
<gene>
    <name evidence="2" type="ORF">DV706_18045</name>
</gene>
<dbReference type="Pfam" id="PF26448">
    <property type="entry name" value="DUF8127"/>
    <property type="match status" value="1"/>
</dbReference>
<keyword evidence="2" id="KW-0614">Plasmid</keyword>
<dbReference type="KEGG" id="nbg:DV706_18045"/>
<proteinExistence type="predicted"/>
<keyword evidence="1" id="KW-0812">Transmembrane</keyword>
<dbReference type="Proteomes" id="UP000296822">
    <property type="component" value="Plasmid unnamed1"/>
</dbReference>
<dbReference type="RefSeq" id="WP_006066913.1">
    <property type="nucleotide sequence ID" value="NZ_CP031306.1"/>
</dbReference>